<dbReference type="InterPro" id="IPR005467">
    <property type="entry name" value="His_kinase_dom"/>
</dbReference>
<keyword evidence="7" id="KW-0067">ATP-binding</keyword>
<evidence type="ECO:0000256" key="5">
    <source>
        <dbReference type="ARBA" id="ARBA00022741"/>
    </source>
</evidence>
<dbReference type="AlphaFoldDB" id="A0A2D2CZ96"/>
<dbReference type="PROSITE" id="PS50113">
    <property type="entry name" value="PAC"/>
    <property type="match status" value="1"/>
</dbReference>
<evidence type="ECO:0000256" key="6">
    <source>
        <dbReference type="ARBA" id="ARBA00022777"/>
    </source>
</evidence>
<dbReference type="Pfam" id="PF02518">
    <property type="entry name" value="HATPase_c"/>
    <property type="match status" value="1"/>
</dbReference>
<feature type="domain" description="PAS" evidence="11">
    <location>
        <begin position="38"/>
        <end position="82"/>
    </location>
</feature>
<dbReference type="InterPro" id="IPR036097">
    <property type="entry name" value="HisK_dim/P_sf"/>
</dbReference>
<dbReference type="Proteomes" id="UP000230709">
    <property type="component" value="Chromosome"/>
</dbReference>
<dbReference type="PRINTS" id="PR00344">
    <property type="entry name" value="BCTRLSENSOR"/>
</dbReference>
<feature type="domain" description="Histidine kinase" evidence="10">
    <location>
        <begin position="167"/>
        <end position="380"/>
    </location>
</feature>
<gene>
    <name evidence="13" type="ORF">CQW49_09330</name>
</gene>
<sequence>MGQPPTDPRVRRRRAPEPLRRPSRLEAAPTGEEAARLAEARLAALMQGVADGVLFFDESGVLVGANAAAERLFGYARGELLGCNISIVLPGIDPSRERSEVEARRKDGARFGVEATIGEGRGGAQRQFAAVLRDFTDARAARAELQALQSELAYARRLSAMGEMTAALTHEINQPFSAVATYVRTARWLLQRKPGSRSPEIEEILDKAGAQAIRAGEIIRRLREFVTRGDSVKTVQRLSSLVDEATTLAFAGRRAEARLSVVRTDGDDFVLADRVQIQQVVVNLMRNAIEAMDGAARRELSLATSVADDCVRLDVADTGKGLDEAARLALFQPFRSSKTKGMGLGLSISRSIVEAHGGRIWAEPNSGGGAIFSFTLPKAEGRPE</sequence>
<dbReference type="InterPro" id="IPR000014">
    <property type="entry name" value="PAS"/>
</dbReference>
<dbReference type="PANTHER" id="PTHR43065">
    <property type="entry name" value="SENSOR HISTIDINE KINASE"/>
    <property type="match status" value="1"/>
</dbReference>
<evidence type="ECO:0000256" key="4">
    <source>
        <dbReference type="ARBA" id="ARBA00022679"/>
    </source>
</evidence>
<keyword evidence="6 13" id="KW-0418">Kinase</keyword>
<dbReference type="SMART" id="SM00091">
    <property type="entry name" value="PAS"/>
    <property type="match status" value="1"/>
</dbReference>
<dbReference type="GO" id="GO:0005524">
    <property type="term" value="F:ATP binding"/>
    <property type="evidence" value="ECO:0007669"/>
    <property type="project" value="UniProtKB-KW"/>
</dbReference>
<evidence type="ECO:0000256" key="1">
    <source>
        <dbReference type="ARBA" id="ARBA00000085"/>
    </source>
</evidence>
<dbReference type="SUPFAM" id="SSF55785">
    <property type="entry name" value="PYP-like sensor domain (PAS domain)"/>
    <property type="match status" value="1"/>
</dbReference>
<name>A0A2D2CZ96_METT3</name>
<feature type="region of interest" description="Disordered" evidence="9">
    <location>
        <begin position="1"/>
        <end position="31"/>
    </location>
</feature>
<dbReference type="GO" id="GO:0000155">
    <property type="term" value="F:phosphorelay sensor kinase activity"/>
    <property type="evidence" value="ECO:0007669"/>
    <property type="project" value="InterPro"/>
</dbReference>
<keyword evidence="8" id="KW-0902">Two-component regulatory system</keyword>
<dbReference type="InterPro" id="IPR004358">
    <property type="entry name" value="Sig_transdc_His_kin-like_C"/>
</dbReference>
<dbReference type="NCBIfam" id="TIGR00229">
    <property type="entry name" value="sensory_box"/>
    <property type="match status" value="1"/>
</dbReference>
<dbReference type="CDD" id="cd00130">
    <property type="entry name" value="PAS"/>
    <property type="match status" value="1"/>
</dbReference>
<dbReference type="SMART" id="SM00387">
    <property type="entry name" value="HATPase_c"/>
    <property type="match status" value="1"/>
</dbReference>
<dbReference type="InterPro" id="IPR003661">
    <property type="entry name" value="HisK_dim/P_dom"/>
</dbReference>
<keyword evidence="3" id="KW-0597">Phosphoprotein</keyword>
<dbReference type="RefSeq" id="WP_003615073.1">
    <property type="nucleotide sequence ID" value="NZ_ADVE02000001.1"/>
</dbReference>
<dbReference type="SUPFAM" id="SSF55874">
    <property type="entry name" value="ATPase domain of HSP90 chaperone/DNA topoisomerase II/histidine kinase"/>
    <property type="match status" value="1"/>
</dbReference>
<protein>
    <recommendedName>
        <fullName evidence="2">histidine kinase</fullName>
        <ecNumber evidence="2">2.7.13.3</ecNumber>
    </recommendedName>
</protein>
<evidence type="ECO:0000256" key="7">
    <source>
        <dbReference type="ARBA" id="ARBA00022840"/>
    </source>
</evidence>
<dbReference type="Pfam" id="PF00989">
    <property type="entry name" value="PAS"/>
    <property type="match status" value="1"/>
</dbReference>
<dbReference type="InterPro" id="IPR013767">
    <property type="entry name" value="PAS_fold"/>
</dbReference>
<keyword evidence="5" id="KW-0547">Nucleotide-binding</keyword>
<dbReference type="InterPro" id="IPR036890">
    <property type="entry name" value="HATPase_C_sf"/>
</dbReference>
<dbReference type="EMBL" id="CP023737">
    <property type="protein sequence ID" value="ATQ68068.1"/>
    <property type="molecule type" value="Genomic_DNA"/>
</dbReference>
<evidence type="ECO:0000259" key="11">
    <source>
        <dbReference type="PROSITE" id="PS50112"/>
    </source>
</evidence>
<dbReference type="Gene3D" id="1.10.287.130">
    <property type="match status" value="1"/>
</dbReference>
<feature type="domain" description="PAC" evidence="12">
    <location>
        <begin position="97"/>
        <end position="147"/>
    </location>
</feature>
<comment type="catalytic activity">
    <reaction evidence="1">
        <text>ATP + protein L-histidine = ADP + protein N-phospho-L-histidine.</text>
        <dbReference type="EC" id="2.7.13.3"/>
    </reaction>
</comment>
<dbReference type="Gene3D" id="6.10.250.2580">
    <property type="match status" value="1"/>
</dbReference>
<proteinExistence type="predicted"/>
<dbReference type="EC" id="2.7.13.3" evidence="2"/>
<dbReference type="KEGG" id="mtw:CQW49_09330"/>
<accession>A0A2D2CZ96</accession>
<dbReference type="InterPro" id="IPR035965">
    <property type="entry name" value="PAS-like_dom_sf"/>
</dbReference>
<dbReference type="InterPro" id="IPR003594">
    <property type="entry name" value="HATPase_dom"/>
</dbReference>
<feature type="compositionally biased region" description="Basic and acidic residues" evidence="9">
    <location>
        <begin position="15"/>
        <end position="24"/>
    </location>
</feature>
<dbReference type="GO" id="GO:0006355">
    <property type="term" value="P:regulation of DNA-templated transcription"/>
    <property type="evidence" value="ECO:0007669"/>
    <property type="project" value="InterPro"/>
</dbReference>
<dbReference type="STRING" id="595536.GCA_000178815_03287"/>
<dbReference type="Pfam" id="PF00512">
    <property type="entry name" value="HisKA"/>
    <property type="match status" value="1"/>
</dbReference>
<reference evidence="14" key="1">
    <citation type="submission" date="2017-10" db="EMBL/GenBank/DDBJ databases">
        <title>Completed PacBio SMRT sequence of Methylosinus trichosporium OB3b reveals presence of a third large plasmid.</title>
        <authorList>
            <person name="Charles T.C."/>
            <person name="Lynch M.D.J."/>
            <person name="Heil J.R."/>
            <person name="Cheng J."/>
        </authorList>
    </citation>
    <scope>NUCLEOTIDE SEQUENCE [LARGE SCALE GENOMIC DNA]</scope>
    <source>
        <strain evidence="14">OB3b</strain>
    </source>
</reference>
<keyword evidence="4" id="KW-0808">Transferase</keyword>
<evidence type="ECO:0000256" key="2">
    <source>
        <dbReference type="ARBA" id="ARBA00012438"/>
    </source>
</evidence>
<dbReference type="PROSITE" id="PS50112">
    <property type="entry name" value="PAS"/>
    <property type="match status" value="1"/>
</dbReference>
<dbReference type="CDD" id="cd00082">
    <property type="entry name" value="HisKA"/>
    <property type="match status" value="1"/>
</dbReference>
<evidence type="ECO:0000313" key="14">
    <source>
        <dbReference type="Proteomes" id="UP000230709"/>
    </source>
</evidence>
<dbReference type="PROSITE" id="PS50109">
    <property type="entry name" value="HIS_KIN"/>
    <property type="match status" value="1"/>
</dbReference>
<keyword evidence="14" id="KW-1185">Reference proteome</keyword>
<evidence type="ECO:0000256" key="9">
    <source>
        <dbReference type="SAM" id="MobiDB-lite"/>
    </source>
</evidence>
<dbReference type="SUPFAM" id="SSF47384">
    <property type="entry name" value="Homodimeric domain of signal transducing histidine kinase"/>
    <property type="match status" value="1"/>
</dbReference>
<evidence type="ECO:0000256" key="3">
    <source>
        <dbReference type="ARBA" id="ARBA00022553"/>
    </source>
</evidence>
<evidence type="ECO:0000259" key="10">
    <source>
        <dbReference type="PROSITE" id="PS50109"/>
    </source>
</evidence>
<dbReference type="Gene3D" id="3.30.565.10">
    <property type="entry name" value="Histidine kinase-like ATPase, C-terminal domain"/>
    <property type="match status" value="1"/>
</dbReference>
<dbReference type="Gene3D" id="3.30.450.20">
    <property type="entry name" value="PAS domain"/>
    <property type="match status" value="1"/>
</dbReference>
<evidence type="ECO:0000259" key="12">
    <source>
        <dbReference type="PROSITE" id="PS50113"/>
    </source>
</evidence>
<dbReference type="SMART" id="SM00388">
    <property type="entry name" value="HisKA"/>
    <property type="match status" value="1"/>
</dbReference>
<evidence type="ECO:0000313" key="13">
    <source>
        <dbReference type="EMBL" id="ATQ68068.1"/>
    </source>
</evidence>
<evidence type="ECO:0000256" key="8">
    <source>
        <dbReference type="ARBA" id="ARBA00023012"/>
    </source>
</evidence>
<dbReference type="InterPro" id="IPR000700">
    <property type="entry name" value="PAS-assoc_C"/>
</dbReference>
<dbReference type="PANTHER" id="PTHR43065:SF10">
    <property type="entry name" value="PEROXIDE STRESS-ACTIVATED HISTIDINE KINASE MAK3"/>
    <property type="match status" value="1"/>
</dbReference>
<organism evidence="13 14">
    <name type="scientific">Methylosinus trichosporium (strain ATCC 35070 / NCIMB 11131 / UNIQEM 75 / OB3b)</name>
    <dbReference type="NCBI Taxonomy" id="595536"/>
    <lineage>
        <taxon>Bacteria</taxon>
        <taxon>Pseudomonadati</taxon>
        <taxon>Pseudomonadota</taxon>
        <taxon>Alphaproteobacteria</taxon>
        <taxon>Hyphomicrobiales</taxon>
        <taxon>Methylocystaceae</taxon>
        <taxon>Methylosinus</taxon>
    </lineage>
</organism>